<feature type="non-terminal residue" evidence="1">
    <location>
        <position position="1"/>
    </location>
</feature>
<dbReference type="EMBL" id="JABFAB010000005">
    <property type="protein sequence ID" value="MBA0648422.1"/>
    <property type="molecule type" value="Genomic_DNA"/>
</dbReference>
<evidence type="ECO:0008006" key="3">
    <source>
        <dbReference type="Google" id="ProtNLM"/>
    </source>
</evidence>
<evidence type="ECO:0000313" key="2">
    <source>
        <dbReference type="Proteomes" id="UP000593573"/>
    </source>
</evidence>
<dbReference type="SUPFAM" id="SSF48371">
    <property type="entry name" value="ARM repeat"/>
    <property type="match status" value="1"/>
</dbReference>
<feature type="non-terminal residue" evidence="1">
    <location>
        <position position="215"/>
    </location>
</feature>
<protein>
    <recommendedName>
        <fullName evidence="3">Armadillo repeat-containing domain-containing protein</fullName>
    </recommendedName>
</protein>
<dbReference type="PANTHER" id="PTHR46168">
    <property type="entry name" value="ARMADILLO REPEAT ONLY 4"/>
    <property type="match status" value="1"/>
</dbReference>
<dbReference type="Proteomes" id="UP000593573">
    <property type="component" value="Unassembled WGS sequence"/>
</dbReference>
<dbReference type="InterPro" id="IPR011989">
    <property type="entry name" value="ARM-like"/>
</dbReference>
<comment type="caution">
    <text evidence="1">The sequence shown here is derived from an EMBL/GenBank/DDBJ whole genome shotgun (WGS) entry which is preliminary data.</text>
</comment>
<name>A0A7J8UD73_9ROSI</name>
<organism evidence="1 2">
    <name type="scientific">Gossypium klotzschianum</name>
    <dbReference type="NCBI Taxonomy" id="34286"/>
    <lineage>
        <taxon>Eukaryota</taxon>
        <taxon>Viridiplantae</taxon>
        <taxon>Streptophyta</taxon>
        <taxon>Embryophyta</taxon>
        <taxon>Tracheophyta</taxon>
        <taxon>Spermatophyta</taxon>
        <taxon>Magnoliopsida</taxon>
        <taxon>eudicotyledons</taxon>
        <taxon>Gunneridae</taxon>
        <taxon>Pentapetalae</taxon>
        <taxon>rosids</taxon>
        <taxon>malvids</taxon>
        <taxon>Malvales</taxon>
        <taxon>Malvaceae</taxon>
        <taxon>Malvoideae</taxon>
        <taxon>Gossypium</taxon>
    </lineage>
</organism>
<proteinExistence type="predicted"/>
<dbReference type="PANTHER" id="PTHR46168:SF12">
    <property type="entry name" value="ARMADILLO REPEAT ONLY 4-LIKE PROTEIN"/>
    <property type="match status" value="1"/>
</dbReference>
<dbReference type="InterPro" id="IPR016024">
    <property type="entry name" value="ARM-type_fold"/>
</dbReference>
<dbReference type="Gene3D" id="1.25.10.10">
    <property type="entry name" value="Leucine-rich Repeat Variant"/>
    <property type="match status" value="1"/>
</dbReference>
<accession>A0A7J8UD73</accession>
<gene>
    <name evidence="1" type="ORF">Goklo_016149</name>
</gene>
<keyword evidence="2" id="KW-1185">Reference proteome</keyword>
<evidence type="ECO:0000313" key="1">
    <source>
        <dbReference type="EMBL" id="MBA0648422.1"/>
    </source>
</evidence>
<dbReference type="AlphaFoldDB" id="A0A7J8UD73"/>
<sequence>DGFQRSTFTSSSPIPKAVVDELLKSQVVGPLVAQLRNTNQDVAIEAVIALKNFLSINNYLCLEHSKLIIKFESVPLLMKLLISGDKNTHPRILALICYIAQHDNNRNVLIKAGALTALQKIAPKVNTEHTKLETLVLHTISTLQSNLTVEQQQTDSLKGIIQFIIEQSKVVVDTIRGRLKLLYKGHPVYLPRLTGMGPMSDGSVWLYAETNNMFN</sequence>
<reference evidence="1 2" key="1">
    <citation type="journal article" date="2019" name="Genome Biol. Evol.">
        <title>Insights into the evolution of the New World diploid cottons (Gossypium, subgenus Houzingenia) based on genome sequencing.</title>
        <authorList>
            <person name="Grover C.E."/>
            <person name="Arick M.A. 2nd"/>
            <person name="Thrash A."/>
            <person name="Conover J.L."/>
            <person name="Sanders W.S."/>
            <person name="Peterson D.G."/>
            <person name="Frelichowski J.E."/>
            <person name="Scheffler J.A."/>
            <person name="Scheffler B.E."/>
            <person name="Wendel J.F."/>
        </authorList>
    </citation>
    <scope>NUCLEOTIDE SEQUENCE [LARGE SCALE GENOMIC DNA]</scope>
    <source>
        <strain evidence="1">57</strain>
        <tissue evidence="1">Leaf</tissue>
    </source>
</reference>